<organism evidence="2 3">
    <name type="scientific">Natronococcus occultus SP4</name>
    <dbReference type="NCBI Taxonomy" id="694430"/>
    <lineage>
        <taxon>Archaea</taxon>
        <taxon>Methanobacteriati</taxon>
        <taxon>Methanobacteriota</taxon>
        <taxon>Stenosarchaea group</taxon>
        <taxon>Halobacteria</taxon>
        <taxon>Halobacteriales</taxon>
        <taxon>Natrialbaceae</taxon>
        <taxon>Natronococcus</taxon>
    </lineage>
</organism>
<accession>L0K3I4</accession>
<dbReference type="KEGG" id="nou:Natoc_3164"/>
<sequence length="64" mass="7012">MMAVAKSLSRTGSIAGIVVVSFVALAYFGVQYILAQGWGLIFEVTYLLVLLIVFAIVSDRLFIR</sequence>
<dbReference type="EMBL" id="CP003929">
    <property type="protein sequence ID" value="AGB38904.1"/>
    <property type="molecule type" value="Genomic_DNA"/>
</dbReference>
<gene>
    <name evidence="2" type="ORF">Natoc_3164</name>
</gene>
<proteinExistence type="predicted"/>
<feature type="transmembrane region" description="Helical" evidence="1">
    <location>
        <begin position="40"/>
        <end position="63"/>
    </location>
</feature>
<dbReference type="GeneID" id="14403551"/>
<feature type="transmembrane region" description="Helical" evidence="1">
    <location>
        <begin position="12"/>
        <end position="34"/>
    </location>
</feature>
<dbReference type="eggNOG" id="arCOG14164">
    <property type="taxonomic scope" value="Archaea"/>
</dbReference>
<dbReference type="STRING" id="694430.Natoc_3164"/>
<keyword evidence="1" id="KW-1133">Transmembrane helix</keyword>
<keyword evidence="3" id="KW-1185">Reference proteome</keyword>
<keyword evidence="1" id="KW-0812">Transmembrane</keyword>
<evidence type="ECO:0000256" key="1">
    <source>
        <dbReference type="SAM" id="Phobius"/>
    </source>
</evidence>
<evidence type="ECO:0000313" key="2">
    <source>
        <dbReference type="EMBL" id="AGB38904.1"/>
    </source>
</evidence>
<keyword evidence="1" id="KW-0472">Membrane</keyword>
<dbReference type="Proteomes" id="UP000010878">
    <property type="component" value="Chromosome"/>
</dbReference>
<dbReference type="HOGENOM" id="CLU_206911_0_0_2"/>
<name>L0K3I4_9EURY</name>
<protein>
    <submittedName>
        <fullName evidence="2">Uncharacterized protein</fullName>
    </submittedName>
</protein>
<dbReference type="RefSeq" id="WP_015322343.1">
    <property type="nucleotide sequence ID" value="NC_019974.1"/>
</dbReference>
<dbReference type="AlphaFoldDB" id="L0K3I4"/>
<evidence type="ECO:0000313" key="3">
    <source>
        <dbReference type="Proteomes" id="UP000010878"/>
    </source>
</evidence>
<reference evidence="2 3" key="1">
    <citation type="submission" date="2012-11" db="EMBL/GenBank/DDBJ databases">
        <title>FINISHED of Natronococcus occultus SP4, DSM 3396.</title>
        <authorList>
            <consortium name="DOE Joint Genome Institute"/>
            <person name="Eisen J."/>
            <person name="Huntemann M."/>
            <person name="Wei C.-L."/>
            <person name="Han J."/>
            <person name="Detter J.C."/>
            <person name="Han C."/>
            <person name="Tapia R."/>
            <person name="Chen A."/>
            <person name="Kyrpides N."/>
            <person name="Mavromatis K."/>
            <person name="Markowitz V."/>
            <person name="Szeto E."/>
            <person name="Ivanova N."/>
            <person name="Mikhailova N."/>
            <person name="Ovchinnikova G."/>
            <person name="Pagani I."/>
            <person name="Pati A."/>
            <person name="Goodwin L."/>
            <person name="Nordberg H.P."/>
            <person name="Cantor M.N."/>
            <person name="Hua S.X."/>
            <person name="Woyke T."/>
            <person name="Eisen J."/>
            <person name="Klenk H.-P."/>
            <person name="Klenk H.-P."/>
        </authorList>
    </citation>
    <scope>NUCLEOTIDE SEQUENCE [LARGE SCALE GENOMIC DNA]</scope>
    <source>
        <strain evidence="2 3">SP4</strain>
    </source>
</reference>
<dbReference type="OrthoDB" id="196635at2157"/>